<evidence type="ECO:0000256" key="7">
    <source>
        <dbReference type="ARBA" id="ARBA00023235"/>
    </source>
</evidence>
<feature type="binding site" evidence="11">
    <location>
        <begin position="22"/>
        <end position="29"/>
    </location>
    <ligand>
        <name>ATP</name>
        <dbReference type="ChEBI" id="CHEBI:30616"/>
    </ligand>
</feature>
<feature type="domain" description="UvrD-like helicase C-terminal" evidence="13">
    <location>
        <begin position="278"/>
        <end position="538"/>
    </location>
</feature>
<dbReference type="EC" id="5.6.2.4" evidence="9"/>
<comment type="catalytic activity">
    <reaction evidence="10">
        <text>ATP + H2O = ADP + phosphate + H(+)</text>
        <dbReference type="Rhea" id="RHEA:13065"/>
        <dbReference type="ChEBI" id="CHEBI:15377"/>
        <dbReference type="ChEBI" id="CHEBI:15378"/>
        <dbReference type="ChEBI" id="CHEBI:30616"/>
        <dbReference type="ChEBI" id="CHEBI:43474"/>
        <dbReference type="ChEBI" id="CHEBI:456216"/>
        <dbReference type="EC" id="5.6.2.4"/>
    </reaction>
</comment>
<name>A0A4R9C5X0_9FIRM</name>
<keyword evidence="6" id="KW-0238">DNA-binding</keyword>
<evidence type="ECO:0000256" key="10">
    <source>
        <dbReference type="ARBA" id="ARBA00048988"/>
    </source>
</evidence>
<dbReference type="Pfam" id="PF00580">
    <property type="entry name" value="UvrD-helicase"/>
    <property type="match status" value="1"/>
</dbReference>
<dbReference type="AlphaFoldDB" id="A0A4R9C5X0"/>
<dbReference type="InterPro" id="IPR013986">
    <property type="entry name" value="DExx_box_DNA_helicase_dom_sf"/>
</dbReference>
<dbReference type="InterPro" id="IPR000212">
    <property type="entry name" value="DNA_helicase_UvrD/REP"/>
</dbReference>
<evidence type="ECO:0000256" key="3">
    <source>
        <dbReference type="ARBA" id="ARBA00022801"/>
    </source>
</evidence>
<dbReference type="PANTHER" id="PTHR11070">
    <property type="entry name" value="UVRD / RECB / PCRA DNA HELICASE FAMILY MEMBER"/>
    <property type="match status" value="1"/>
</dbReference>
<evidence type="ECO:0000259" key="12">
    <source>
        <dbReference type="PROSITE" id="PS51198"/>
    </source>
</evidence>
<keyword evidence="5 11" id="KW-0067">ATP-binding</keyword>
<dbReference type="Gene3D" id="3.40.50.300">
    <property type="entry name" value="P-loop containing nucleotide triphosphate hydrolases"/>
    <property type="match status" value="2"/>
</dbReference>
<comment type="caution">
    <text evidence="14">The sequence shown here is derived from an EMBL/GenBank/DDBJ whole genome shotgun (WGS) entry which is preliminary data.</text>
</comment>
<evidence type="ECO:0000256" key="4">
    <source>
        <dbReference type="ARBA" id="ARBA00022806"/>
    </source>
</evidence>
<dbReference type="RefSeq" id="WP_134743982.1">
    <property type="nucleotide sequence ID" value="NZ_JBFNFK010000015.1"/>
</dbReference>
<dbReference type="GO" id="GO:0016787">
    <property type="term" value="F:hydrolase activity"/>
    <property type="evidence" value="ECO:0007669"/>
    <property type="project" value="UniProtKB-UniRule"/>
</dbReference>
<evidence type="ECO:0000256" key="8">
    <source>
        <dbReference type="ARBA" id="ARBA00034617"/>
    </source>
</evidence>
<evidence type="ECO:0000256" key="1">
    <source>
        <dbReference type="ARBA" id="ARBA00009922"/>
    </source>
</evidence>
<dbReference type="Pfam" id="PF13361">
    <property type="entry name" value="UvrD_C"/>
    <property type="match status" value="1"/>
</dbReference>
<dbReference type="GO" id="GO:0043138">
    <property type="term" value="F:3'-5' DNA helicase activity"/>
    <property type="evidence" value="ECO:0007669"/>
    <property type="project" value="UniProtKB-EC"/>
</dbReference>
<dbReference type="GO" id="GO:0003677">
    <property type="term" value="F:DNA binding"/>
    <property type="evidence" value="ECO:0007669"/>
    <property type="project" value="UniProtKB-KW"/>
</dbReference>
<dbReference type="EMBL" id="SCFR01000002">
    <property type="protein sequence ID" value="TFF67493.1"/>
    <property type="molecule type" value="Genomic_DNA"/>
</dbReference>
<dbReference type="InterPro" id="IPR014017">
    <property type="entry name" value="DNA_helicase_UvrD-like_C"/>
</dbReference>
<sequence>MKFSENQLKVINHKKGPALVLAVPGSGKTTVLLARINNLINNGINPENILAMTFSKTQAKDMEIRYKKIYGDQNIHFSTIHSFAYGIIKKFSNKLSNFKIIESSKEYNKYSIVQQIFLHVRKKYMNDEQLESFFRVSSFLKNTLMDYNEYKKMYSAIFNDFEKVYTIYERFKKDKNLLDFDDILIEALRILQTNKQALDFLQNKFHYVQIDEGQDTSYVQLKIISLVSQKNNNLFIVADDDQSIYGFRGANSKQLLDFPNVYPDAKIFYMENNYRSTQNIIKFSNKLIKNNKQRYLKVIKSNNSEGNNVNIISTKNTKQQIEYIIDKALKKLCLNETVAILYRNNISAISFINYIPDNVDFYIKDSTNAFYSHQIINDIIDIINFSKDQYDLNLFKKIYYKLNLFIKKEFVKQLEFMDESDDVIERLKNVEGINNFFLEKIYLLSYYMDKLSSLNFSDAVIFVLRSMDYYEYVKELSRRTTGSMISYDRIIDTLINISKDIKSVSEFENKVRNLIEKQKNHSINSSNLTLSTIHGSKGLEFDNVFIIDLVDKEFPSSYSESVNEELGILEEERRLFYVGITRAKYNLTLLYPKKLFINEVKNSSFINEIIGN</sequence>
<protein>
    <recommendedName>
        <fullName evidence="9">DNA 3'-5' helicase</fullName>
        <ecNumber evidence="9">5.6.2.4</ecNumber>
    </recommendedName>
</protein>
<dbReference type="PROSITE" id="PS51217">
    <property type="entry name" value="UVRD_HELICASE_CTER"/>
    <property type="match status" value="1"/>
</dbReference>
<dbReference type="CDD" id="cd18807">
    <property type="entry name" value="SF1_C_UvrD"/>
    <property type="match status" value="1"/>
</dbReference>
<proteinExistence type="inferred from homology"/>
<evidence type="ECO:0000256" key="2">
    <source>
        <dbReference type="ARBA" id="ARBA00022741"/>
    </source>
</evidence>
<evidence type="ECO:0000313" key="14">
    <source>
        <dbReference type="EMBL" id="TFF67493.1"/>
    </source>
</evidence>
<keyword evidence="2 11" id="KW-0547">Nucleotide-binding</keyword>
<dbReference type="GO" id="GO:0005524">
    <property type="term" value="F:ATP binding"/>
    <property type="evidence" value="ECO:0007669"/>
    <property type="project" value="UniProtKB-UniRule"/>
</dbReference>
<evidence type="ECO:0000256" key="9">
    <source>
        <dbReference type="ARBA" id="ARBA00034808"/>
    </source>
</evidence>
<dbReference type="GO" id="GO:0000725">
    <property type="term" value="P:recombinational repair"/>
    <property type="evidence" value="ECO:0007669"/>
    <property type="project" value="TreeGrafter"/>
</dbReference>
<evidence type="ECO:0000256" key="6">
    <source>
        <dbReference type="ARBA" id="ARBA00023125"/>
    </source>
</evidence>
<dbReference type="InterPro" id="IPR027417">
    <property type="entry name" value="P-loop_NTPase"/>
</dbReference>
<dbReference type="Proteomes" id="UP000297454">
    <property type="component" value="Unassembled WGS sequence"/>
</dbReference>
<dbReference type="Gene3D" id="1.10.486.10">
    <property type="entry name" value="PCRA, domain 4"/>
    <property type="match status" value="1"/>
</dbReference>
<accession>A0A4R9C5X0</accession>
<dbReference type="PANTHER" id="PTHR11070:SF2">
    <property type="entry name" value="ATP-DEPENDENT DNA HELICASE SRS2"/>
    <property type="match status" value="1"/>
</dbReference>
<gene>
    <name evidence="14" type="ORF">EQF91_00815</name>
</gene>
<keyword evidence="7" id="KW-0413">Isomerase</keyword>
<organism evidence="14 15">
    <name type="scientific">Helcococcus ovis</name>
    <dbReference type="NCBI Taxonomy" id="72026"/>
    <lineage>
        <taxon>Bacteria</taxon>
        <taxon>Bacillati</taxon>
        <taxon>Bacillota</taxon>
        <taxon>Tissierellia</taxon>
        <taxon>Tissierellales</taxon>
        <taxon>Peptoniphilaceae</taxon>
        <taxon>Helcococcus</taxon>
    </lineage>
</organism>
<evidence type="ECO:0000259" key="13">
    <source>
        <dbReference type="PROSITE" id="PS51217"/>
    </source>
</evidence>
<comment type="catalytic activity">
    <reaction evidence="8">
        <text>Couples ATP hydrolysis with the unwinding of duplex DNA by translocating in the 3'-5' direction.</text>
        <dbReference type="EC" id="5.6.2.4"/>
    </reaction>
</comment>
<reference evidence="14 15" key="1">
    <citation type="submission" date="2019-01" db="EMBL/GenBank/DDBJ databases">
        <title>Draft Genome Sequences of Helcococcus ovis Strains Isolated from the Uterus and Vagina of Dairy Cows with Metritis.</title>
        <authorList>
            <person name="Cunha F."/>
            <person name="Jeon S.J."/>
            <person name="Kutzer P."/>
            <person name="Galvao K.N."/>
        </authorList>
    </citation>
    <scope>NUCLEOTIDE SEQUENCE [LARGE SCALE GENOMIC DNA]</scope>
    <source>
        <strain evidence="14 15">KG-37</strain>
    </source>
</reference>
<evidence type="ECO:0000256" key="11">
    <source>
        <dbReference type="PROSITE-ProRule" id="PRU00560"/>
    </source>
</evidence>
<evidence type="ECO:0000256" key="5">
    <source>
        <dbReference type="ARBA" id="ARBA00022840"/>
    </source>
</evidence>
<dbReference type="SUPFAM" id="SSF52540">
    <property type="entry name" value="P-loop containing nucleoside triphosphate hydrolases"/>
    <property type="match status" value="1"/>
</dbReference>
<dbReference type="CDD" id="cd17932">
    <property type="entry name" value="DEXQc_UvrD"/>
    <property type="match status" value="1"/>
</dbReference>
<dbReference type="PROSITE" id="PS51198">
    <property type="entry name" value="UVRD_HELICASE_ATP_BIND"/>
    <property type="match status" value="1"/>
</dbReference>
<keyword evidence="3 11" id="KW-0378">Hydrolase</keyword>
<keyword evidence="15" id="KW-1185">Reference proteome</keyword>
<dbReference type="Gene3D" id="1.10.10.160">
    <property type="match status" value="1"/>
</dbReference>
<comment type="similarity">
    <text evidence="1">Belongs to the helicase family. UvrD subfamily.</text>
</comment>
<dbReference type="InterPro" id="IPR014016">
    <property type="entry name" value="UvrD-like_ATP-bd"/>
</dbReference>
<evidence type="ECO:0000313" key="15">
    <source>
        <dbReference type="Proteomes" id="UP000297454"/>
    </source>
</evidence>
<feature type="domain" description="UvrD-like helicase ATP-binding" evidence="12">
    <location>
        <begin position="1"/>
        <end position="277"/>
    </location>
</feature>
<keyword evidence="4 11" id="KW-0347">Helicase</keyword>